<feature type="transmembrane region" description="Helical" evidence="2">
    <location>
        <begin position="133"/>
        <end position="150"/>
    </location>
</feature>
<feature type="transmembrane region" description="Helical" evidence="2">
    <location>
        <begin position="38"/>
        <end position="59"/>
    </location>
</feature>
<evidence type="ECO:0008006" key="4">
    <source>
        <dbReference type="Google" id="ProtNLM"/>
    </source>
</evidence>
<dbReference type="EMBL" id="VSSQ01000053">
    <property type="protein sequence ID" value="MPL70407.1"/>
    <property type="molecule type" value="Genomic_DNA"/>
</dbReference>
<keyword evidence="2" id="KW-0812">Transmembrane</keyword>
<feature type="transmembrane region" description="Helical" evidence="2">
    <location>
        <begin position="193"/>
        <end position="215"/>
    </location>
</feature>
<feature type="transmembrane region" description="Helical" evidence="2">
    <location>
        <begin position="227"/>
        <end position="248"/>
    </location>
</feature>
<dbReference type="InterPro" id="IPR043130">
    <property type="entry name" value="CDP-OH_PTrfase_TM_dom"/>
</dbReference>
<keyword evidence="2" id="KW-1133">Transmembrane helix</keyword>
<dbReference type="GO" id="GO:0016020">
    <property type="term" value="C:membrane"/>
    <property type="evidence" value="ECO:0007669"/>
    <property type="project" value="InterPro"/>
</dbReference>
<dbReference type="GO" id="GO:0008654">
    <property type="term" value="P:phospholipid biosynthetic process"/>
    <property type="evidence" value="ECO:0007669"/>
    <property type="project" value="InterPro"/>
</dbReference>
<feature type="transmembrane region" description="Helical" evidence="2">
    <location>
        <begin position="65"/>
        <end position="89"/>
    </location>
</feature>
<accession>A0A644TVA0</accession>
<name>A0A644TVA0_9ZZZZ</name>
<feature type="region of interest" description="Disordered" evidence="1">
    <location>
        <begin position="1"/>
        <end position="27"/>
    </location>
</feature>
<sequence>MALVPPGEEKGSGVGQGGKSGTKRMDETGRRTSLRMSILGTTVLYFVLQCLVFLAFSLKAGFLDLYWLSFGLTSFLFHALLFGLMLVFIEDFRKESDGILLGSINLANRITLFRVSSLPTLLYLVIAAKRFPIRYPLLILVVCIFATDFLDGYVSRKGKEVTKAGRMMDSASDYSLLIVLSVVFRYYKIIPAWFLILVLVRLGIQTLLMAILIIVQKRIEPTSTFMGKVAVASIMIVYSVELVILLIGSVPRPVKNGIEWIAAAILTASIGDKILSFARSMGCVGPSRRISNGNDKKRS</sequence>
<evidence type="ECO:0000256" key="2">
    <source>
        <dbReference type="SAM" id="Phobius"/>
    </source>
</evidence>
<dbReference type="AlphaFoldDB" id="A0A644TVA0"/>
<dbReference type="InterPro" id="IPR000462">
    <property type="entry name" value="CDP-OH_P_trans"/>
</dbReference>
<evidence type="ECO:0000313" key="3">
    <source>
        <dbReference type="EMBL" id="MPL70407.1"/>
    </source>
</evidence>
<proteinExistence type="predicted"/>
<dbReference type="GO" id="GO:0016780">
    <property type="term" value="F:phosphotransferase activity, for other substituted phosphate groups"/>
    <property type="evidence" value="ECO:0007669"/>
    <property type="project" value="InterPro"/>
</dbReference>
<comment type="caution">
    <text evidence="3">The sequence shown here is derived from an EMBL/GenBank/DDBJ whole genome shotgun (WGS) entry which is preliminary data.</text>
</comment>
<organism evidence="3">
    <name type="scientific">bioreactor metagenome</name>
    <dbReference type="NCBI Taxonomy" id="1076179"/>
    <lineage>
        <taxon>unclassified sequences</taxon>
        <taxon>metagenomes</taxon>
        <taxon>ecological metagenomes</taxon>
    </lineage>
</organism>
<evidence type="ECO:0000256" key="1">
    <source>
        <dbReference type="SAM" id="MobiDB-lite"/>
    </source>
</evidence>
<protein>
    <recommendedName>
        <fullName evidence="4">CDP-diacylglycerol--glycerol-3-phosphate 3-phosphatidyltransferase</fullName>
    </recommendedName>
</protein>
<feature type="transmembrane region" description="Helical" evidence="2">
    <location>
        <begin position="171"/>
        <end position="187"/>
    </location>
</feature>
<reference evidence="3" key="1">
    <citation type="submission" date="2019-08" db="EMBL/GenBank/DDBJ databases">
        <authorList>
            <person name="Kucharzyk K."/>
            <person name="Murdoch R.W."/>
            <person name="Higgins S."/>
            <person name="Loffler F."/>
        </authorList>
    </citation>
    <scope>NUCLEOTIDE SEQUENCE</scope>
</reference>
<gene>
    <name evidence="3" type="ORF">SDC9_16163</name>
</gene>
<dbReference type="Gene3D" id="1.20.120.1760">
    <property type="match status" value="1"/>
</dbReference>
<dbReference type="Pfam" id="PF01066">
    <property type="entry name" value="CDP-OH_P_transf"/>
    <property type="match status" value="1"/>
</dbReference>
<keyword evidence="2" id="KW-0472">Membrane</keyword>